<comment type="subcellular location">
    <subcellularLocation>
        <location evidence="1">Membrane</location>
        <topology evidence="1">Multi-pass membrane protein</topology>
    </subcellularLocation>
</comment>
<evidence type="ECO:0000256" key="1">
    <source>
        <dbReference type="ARBA" id="ARBA00004141"/>
    </source>
</evidence>
<dbReference type="CDD" id="cd16914">
    <property type="entry name" value="EcfT"/>
    <property type="match status" value="1"/>
</dbReference>
<gene>
    <name evidence="7" type="ORF">CCAL9337_08945</name>
</gene>
<evidence type="ECO:0000256" key="4">
    <source>
        <dbReference type="ARBA" id="ARBA00022989"/>
    </source>
</evidence>
<sequence>MNSSIKIVSFSIFSIFVALSSTIYASFLLPLLLLFALNFSIIFAVIKRVVFLNLFIVFVALSVMLSQNYDLALLIFIRSNLILLFGGLLFYGANYYDIARGVSGLRLGGKVSYLVYFSIRFIEMLTSELSRIKMTLKARAFVRKTSLFTYETYANVVAMLFLKAFHSANMLEKAMITRGFECKFYELDGAKKIGFYDIILFASVLVAVIFRVGVLV</sequence>
<accession>A0AAW3ZZ75</accession>
<keyword evidence="8" id="KW-1185">Reference proteome</keyword>
<dbReference type="RefSeq" id="WP_170017228.1">
    <property type="nucleotide sequence ID" value="NZ_CP012545.1"/>
</dbReference>
<keyword evidence="4 6" id="KW-1133">Transmembrane helix</keyword>
<dbReference type="PANTHER" id="PTHR34857:SF2">
    <property type="entry name" value="SLL0384 PROTEIN"/>
    <property type="match status" value="1"/>
</dbReference>
<evidence type="ECO:0000256" key="5">
    <source>
        <dbReference type="ARBA" id="ARBA00023136"/>
    </source>
</evidence>
<evidence type="ECO:0000256" key="3">
    <source>
        <dbReference type="ARBA" id="ARBA00022692"/>
    </source>
</evidence>
<comment type="caution">
    <text evidence="7">The sequence shown here is derived from an EMBL/GenBank/DDBJ whole genome shotgun (WGS) entry which is preliminary data.</text>
</comment>
<feature type="transmembrane region" description="Helical" evidence="6">
    <location>
        <begin position="12"/>
        <end position="37"/>
    </location>
</feature>
<evidence type="ECO:0000313" key="7">
    <source>
        <dbReference type="EMBL" id="MBE3608845.1"/>
    </source>
</evidence>
<feature type="transmembrane region" description="Helical" evidence="6">
    <location>
        <begin position="71"/>
        <end position="92"/>
    </location>
</feature>
<dbReference type="Proteomes" id="UP000650616">
    <property type="component" value="Unassembled WGS sequence"/>
</dbReference>
<dbReference type="AlphaFoldDB" id="A0AAW3ZZ75"/>
<keyword evidence="3 6" id="KW-0812">Transmembrane</keyword>
<name>A0AAW3ZZ75_9BACT</name>
<organism evidence="7 8">
    <name type="scientific">Campylobacter californiensis</name>
    <dbReference type="NCBI Taxonomy" id="1032243"/>
    <lineage>
        <taxon>Bacteria</taxon>
        <taxon>Pseudomonadati</taxon>
        <taxon>Campylobacterota</taxon>
        <taxon>Epsilonproteobacteria</taxon>
        <taxon>Campylobacterales</taxon>
        <taxon>Campylobacteraceae</taxon>
        <taxon>Campylobacter</taxon>
    </lineage>
</organism>
<dbReference type="PANTHER" id="PTHR34857">
    <property type="entry name" value="SLL0384 PROTEIN"/>
    <property type="match status" value="1"/>
</dbReference>
<protein>
    <submittedName>
        <fullName evidence="7">Cobalt ABC transporter permease</fullName>
    </submittedName>
</protein>
<dbReference type="InterPro" id="IPR003339">
    <property type="entry name" value="ABC/ECF_trnsptr_transmembrane"/>
</dbReference>
<evidence type="ECO:0000256" key="2">
    <source>
        <dbReference type="ARBA" id="ARBA00022475"/>
    </source>
</evidence>
<proteinExistence type="predicted"/>
<keyword evidence="5 6" id="KW-0472">Membrane</keyword>
<evidence type="ECO:0000256" key="6">
    <source>
        <dbReference type="SAM" id="Phobius"/>
    </source>
</evidence>
<reference evidence="7 8" key="1">
    <citation type="submission" date="2015-08" db="EMBL/GenBank/DDBJ databases">
        <title>Comparative genomics of the Campylobacter concisus group.</title>
        <authorList>
            <person name="Yee E."/>
            <person name="Chapman M.H."/>
            <person name="Huynh S."/>
            <person name="Bono J.L."/>
            <person name="On S.L."/>
            <person name="St Leger J."/>
            <person name="Foster G."/>
            <person name="Parker C.T."/>
            <person name="Miller W.G."/>
        </authorList>
    </citation>
    <scope>NUCLEOTIDE SEQUENCE [LARGE SCALE GENOMIC DNA]</scope>
    <source>
        <strain evidence="7 8">RM9337</strain>
    </source>
</reference>
<evidence type="ECO:0000313" key="8">
    <source>
        <dbReference type="Proteomes" id="UP000650616"/>
    </source>
</evidence>
<dbReference type="Pfam" id="PF02361">
    <property type="entry name" value="CbiQ"/>
    <property type="match status" value="1"/>
</dbReference>
<dbReference type="EMBL" id="LIWG01000016">
    <property type="protein sequence ID" value="MBE3608845.1"/>
    <property type="molecule type" value="Genomic_DNA"/>
</dbReference>
<dbReference type="GO" id="GO:0005886">
    <property type="term" value="C:plasma membrane"/>
    <property type="evidence" value="ECO:0007669"/>
    <property type="project" value="UniProtKB-ARBA"/>
</dbReference>
<keyword evidence="2" id="KW-1003">Cell membrane</keyword>
<dbReference type="InterPro" id="IPR051611">
    <property type="entry name" value="ECF_transporter_component"/>
</dbReference>
<feature type="transmembrane region" description="Helical" evidence="6">
    <location>
        <begin position="193"/>
        <end position="214"/>
    </location>
</feature>
<feature type="transmembrane region" description="Helical" evidence="6">
    <location>
        <begin position="49"/>
        <end position="65"/>
    </location>
</feature>